<dbReference type="EMBL" id="GBXM01070313">
    <property type="protein sequence ID" value="JAH38264.1"/>
    <property type="molecule type" value="Transcribed_RNA"/>
</dbReference>
<reference evidence="1" key="2">
    <citation type="journal article" date="2015" name="Fish Shellfish Immunol.">
        <title>Early steps in the European eel (Anguilla anguilla)-Vibrio vulnificus interaction in the gills: Role of the RtxA13 toxin.</title>
        <authorList>
            <person name="Callol A."/>
            <person name="Pajuelo D."/>
            <person name="Ebbesson L."/>
            <person name="Teles M."/>
            <person name="MacKenzie S."/>
            <person name="Amaro C."/>
        </authorList>
    </citation>
    <scope>NUCLEOTIDE SEQUENCE</scope>
</reference>
<reference evidence="1" key="1">
    <citation type="submission" date="2014-11" db="EMBL/GenBank/DDBJ databases">
        <authorList>
            <person name="Amaro Gonzalez C."/>
        </authorList>
    </citation>
    <scope>NUCLEOTIDE SEQUENCE</scope>
</reference>
<dbReference type="AlphaFoldDB" id="A0A0E9SA62"/>
<evidence type="ECO:0000313" key="1">
    <source>
        <dbReference type="EMBL" id="JAH38264.1"/>
    </source>
</evidence>
<protein>
    <submittedName>
        <fullName evidence="1">Uncharacterized protein</fullName>
    </submittedName>
</protein>
<name>A0A0E9SA62_ANGAN</name>
<dbReference type="EMBL" id="GBXM01072440">
    <property type="protein sequence ID" value="JAH36137.1"/>
    <property type="molecule type" value="Transcribed_RNA"/>
</dbReference>
<organism evidence="1">
    <name type="scientific">Anguilla anguilla</name>
    <name type="common">European freshwater eel</name>
    <name type="synonym">Muraena anguilla</name>
    <dbReference type="NCBI Taxonomy" id="7936"/>
    <lineage>
        <taxon>Eukaryota</taxon>
        <taxon>Metazoa</taxon>
        <taxon>Chordata</taxon>
        <taxon>Craniata</taxon>
        <taxon>Vertebrata</taxon>
        <taxon>Euteleostomi</taxon>
        <taxon>Actinopterygii</taxon>
        <taxon>Neopterygii</taxon>
        <taxon>Teleostei</taxon>
        <taxon>Anguilliformes</taxon>
        <taxon>Anguillidae</taxon>
        <taxon>Anguilla</taxon>
    </lineage>
</organism>
<accession>A0A0E9SA62</accession>
<proteinExistence type="predicted"/>
<sequence length="45" mass="5233">MRNFYIAFYIVSSYTAGYVLKQFRLSTLLKGTYLRPPKMADSSYA</sequence>